<dbReference type="CDD" id="cd11304">
    <property type="entry name" value="Cadherin_repeat"/>
    <property type="match status" value="1"/>
</dbReference>
<dbReference type="Gene3D" id="2.60.40.60">
    <property type="entry name" value="Cadherins"/>
    <property type="match status" value="2"/>
</dbReference>
<dbReference type="InterPro" id="IPR020894">
    <property type="entry name" value="Cadherin_CS"/>
</dbReference>
<evidence type="ECO:0000256" key="5">
    <source>
        <dbReference type="ARBA" id="ARBA00022989"/>
    </source>
</evidence>
<dbReference type="InterPro" id="IPR015919">
    <property type="entry name" value="Cadherin-like_sf"/>
</dbReference>
<evidence type="ECO:0000256" key="7">
    <source>
        <dbReference type="ARBA" id="ARBA00023180"/>
    </source>
</evidence>
<accession>A0A820R6C5</accession>
<dbReference type="PROSITE" id="PS50268">
    <property type="entry name" value="CADHERIN_2"/>
    <property type="match status" value="1"/>
</dbReference>
<reference evidence="10" key="1">
    <citation type="submission" date="2021-02" db="EMBL/GenBank/DDBJ databases">
        <authorList>
            <person name="Nowell W R."/>
        </authorList>
    </citation>
    <scope>NUCLEOTIDE SEQUENCE</scope>
</reference>
<dbReference type="Proteomes" id="UP000663881">
    <property type="component" value="Unassembled WGS sequence"/>
</dbReference>
<comment type="caution">
    <text evidence="10">The sequence shown here is derived from an EMBL/GenBank/DDBJ whole genome shotgun (WGS) entry which is preliminary data.</text>
</comment>
<dbReference type="SUPFAM" id="SSF49313">
    <property type="entry name" value="Cadherin-like"/>
    <property type="match status" value="2"/>
</dbReference>
<dbReference type="InterPro" id="IPR002126">
    <property type="entry name" value="Cadherin-like_dom"/>
</dbReference>
<proteinExistence type="predicted"/>
<evidence type="ECO:0000256" key="2">
    <source>
        <dbReference type="ARBA" id="ARBA00022692"/>
    </source>
</evidence>
<sequence length="144" mass="17145">INNEQDNVFFYLINDTSVPFTIDSNHKTLILINSLDREKQNQYNFEIELKLIPTYIIKLQEIYTTQNNNLSFDLQYSNKYYQKIFITIYINDINDNIPSCESLHQHIYLNENQIQTNIFHVQAFDPDQGENGTVIYSLLNYNTY</sequence>
<evidence type="ECO:0000256" key="6">
    <source>
        <dbReference type="ARBA" id="ARBA00023136"/>
    </source>
</evidence>
<dbReference type="InterPro" id="IPR050174">
    <property type="entry name" value="Protocadherin/Cadherin-CA"/>
</dbReference>
<evidence type="ECO:0000259" key="9">
    <source>
        <dbReference type="PROSITE" id="PS50268"/>
    </source>
</evidence>
<dbReference type="GO" id="GO:0005509">
    <property type="term" value="F:calcium ion binding"/>
    <property type="evidence" value="ECO:0007669"/>
    <property type="project" value="UniProtKB-UniRule"/>
</dbReference>
<keyword evidence="6" id="KW-0472">Membrane</keyword>
<keyword evidence="7" id="KW-0325">Glycoprotein</keyword>
<dbReference type="PROSITE" id="PS00232">
    <property type="entry name" value="CADHERIN_1"/>
    <property type="match status" value="1"/>
</dbReference>
<protein>
    <recommendedName>
        <fullName evidence="9">Cadherin domain-containing protein</fullName>
    </recommendedName>
</protein>
<gene>
    <name evidence="10" type="ORF">OKA104_LOCUS53039</name>
</gene>
<keyword evidence="3" id="KW-0677">Repeat</keyword>
<dbReference type="GO" id="GO:0007156">
    <property type="term" value="P:homophilic cell adhesion via plasma membrane adhesion molecules"/>
    <property type="evidence" value="ECO:0007669"/>
    <property type="project" value="InterPro"/>
</dbReference>
<evidence type="ECO:0000313" key="10">
    <source>
        <dbReference type="EMBL" id="CAF4430306.1"/>
    </source>
</evidence>
<evidence type="ECO:0000256" key="4">
    <source>
        <dbReference type="ARBA" id="ARBA00022837"/>
    </source>
</evidence>
<dbReference type="PANTHER" id="PTHR24028">
    <property type="entry name" value="CADHERIN-87A"/>
    <property type="match status" value="1"/>
</dbReference>
<feature type="non-terminal residue" evidence="10">
    <location>
        <position position="1"/>
    </location>
</feature>
<evidence type="ECO:0000256" key="8">
    <source>
        <dbReference type="PROSITE-ProRule" id="PRU00043"/>
    </source>
</evidence>
<comment type="subcellular location">
    <subcellularLocation>
        <location evidence="1">Membrane</location>
        <topology evidence="1">Single-pass membrane protein</topology>
    </subcellularLocation>
</comment>
<name>A0A820R6C5_9BILA</name>
<keyword evidence="5" id="KW-1133">Transmembrane helix</keyword>
<dbReference type="PANTHER" id="PTHR24028:SF328">
    <property type="entry name" value="CADHERIN-3"/>
    <property type="match status" value="1"/>
</dbReference>
<evidence type="ECO:0000256" key="3">
    <source>
        <dbReference type="ARBA" id="ARBA00022737"/>
    </source>
</evidence>
<dbReference type="AlphaFoldDB" id="A0A820R6C5"/>
<dbReference type="EMBL" id="CAJOAY010032117">
    <property type="protein sequence ID" value="CAF4430306.1"/>
    <property type="molecule type" value="Genomic_DNA"/>
</dbReference>
<dbReference type="GO" id="GO:0005886">
    <property type="term" value="C:plasma membrane"/>
    <property type="evidence" value="ECO:0007669"/>
    <property type="project" value="InterPro"/>
</dbReference>
<feature type="non-terminal residue" evidence="10">
    <location>
        <position position="144"/>
    </location>
</feature>
<organism evidence="10 11">
    <name type="scientific">Adineta steineri</name>
    <dbReference type="NCBI Taxonomy" id="433720"/>
    <lineage>
        <taxon>Eukaryota</taxon>
        <taxon>Metazoa</taxon>
        <taxon>Spiralia</taxon>
        <taxon>Gnathifera</taxon>
        <taxon>Rotifera</taxon>
        <taxon>Eurotatoria</taxon>
        <taxon>Bdelloidea</taxon>
        <taxon>Adinetida</taxon>
        <taxon>Adinetidae</taxon>
        <taxon>Adineta</taxon>
    </lineage>
</organism>
<evidence type="ECO:0000256" key="1">
    <source>
        <dbReference type="ARBA" id="ARBA00004167"/>
    </source>
</evidence>
<evidence type="ECO:0000313" key="11">
    <source>
        <dbReference type="Proteomes" id="UP000663881"/>
    </source>
</evidence>
<keyword evidence="4 8" id="KW-0106">Calcium</keyword>
<keyword evidence="2" id="KW-0812">Transmembrane</keyword>
<feature type="domain" description="Cadherin" evidence="9">
    <location>
        <begin position="20"/>
        <end position="100"/>
    </location>
</feature>